<dbReference type="AlphaFoldDB" id="A0AAN8SXG3"/>
<organism evidence="1 2">
    <name type="scientific">Solanum bulbocastanum</name>
    <name type="common">Wild potato</name>
    <dbReference type="NCBI Taxonomy" id="147425"/>
    <lineage>
        <taxon>Eukaryota</taxon>
        <taxon>Viridiplantae</taxon>
        <taxon>Streptophyta</taxon>
        <taxon>Embryophyta</taxon>
        <taxon>Tracheophyta</taxon>
        <taxon>Spermatophyta</taxon>
        <taxon>Magnoliopsida</taxon>
        <taxon>eudicotyledons</taxon>
        <taxon>Gunneridae</taxon>
        <taxon>Pentapetalae</taxon>
        <taxon>asterids</taxon>
        <taxon>lamiids</taxon>
        <taxon>Solanales</taxon>
        <taxon>Solanaceae</taxon>
        <taxon>Solanoideae</taxon>
        <taxon>Solaneae</taxon>
        <taxon>Solanum</taxon>
    </lineage>
</organism>
<name>A0AAN8SXG3_SOLBU</name>
<reference evidence="1 2" key="1">
    <citation type="submission" date="2024-02" db="EMBL/GenBank/DDBJ databases">
        <title>de novo genome assembly of Solanum bulbocastanum strain 11H21.</title>
        <authorList>
            <person name="Hosaka A.J."/>
        </authorList>
    </citation>
    <scope>NUCLEOTIDE SEQUENCE [LARGE SCALE GENOMIC DNA]</scope>
    <source>
        <tissue evidence="1">Young leaves</tissue>
    </source>
</reference>
<proteinExistence type="predicted"/>
<evidence type="ECO:0000313" key="2">
    <source>
        <dbReference type="Proteomes" id="UP001371456"/>
    </source>
</evidence>
<dbReference type="EMBL" id="JBANQN010000011">
    <property type="protein sequence ID" value="KAK6776032.1"/>
    <property type="molecule type" value="Genomic_DNA"/>
</dbReference>
<protein>
    <submittedName>
        <fullName evidence="1">Uncharacterized protein</fullName>
    </submittedName>
</protein>
<gene>
    <name evidence="1" type="ORF">RDI58_027033</name>
</gene>
<sequence length="216" mass="24826">MCEMIELKETSKLVKEETERITNLDCHEVVVVLHQEVDKVKEGENKVFAHLNKSDELDSEFSQSVDVLHMMSPLFLEVKNTSFANLELQNIVPEDKVHREINDHVVVTLSKNEELTINFSYNEGENEKEGICITTNVALPEVIPSMKIDITKEGDKTTLEDSHRKEDHLISHDNIFTNMDNFDLFSPKEGLDDPFLLYGIENDDFEDAYTPNIKDL</sequence>
<keyword evidence="2" id="KW-1185">Reference proteome</keyword>
<dbReference type="Proteomes" id="UP001371456">
    <property type="component" value="Unassembled WGS sequence"/>
</dbReference>
<evidence type="ECO:0000313" key="1">
    <source>
        <dbReference type="EMBL" id="KAK6776032.1"/>
    </source>
</evidence>
<accession>A0AAN8SXG3</accession>
<comment type="caution">
    <text evidence="1">The sequence shown here is derived from an EMBL/GenBank/DDBJ whole genome shotgun (WGS) entry which is preliminary data.</text>
</comment>